<evidence type="ECO:0000313" key="2">
    <source>
        <dbReference type="WBParaSite" id="PEQ_0000899101-mRNA-1"/>
    </source>
</evidence>
<proteinExistence type="predicted"/>
<evidence type="ECO:0000313" key="1">
    <source>
        <dbReference type="Proteomes" id="UP000887564"/>
    </source>
</evidence>
<dbReference type="WBParaSite" id="PEQ_0000899101-mRNA-1">
    <property type="protein sequence ID" value="PEQ_0000899101-mRNA-1"/>
    <property type="gene ID" value="PEQ_0000899101"/>
</dbReference>
<organism evidence="1 2">
    <name type="scientific">Parascaris equorum</name>
    <name type="common">Equine roundworm</name>
    <dbReference type="NCBI Taxonomy" id="6256"/>
    <lineage>
        <taxon>Eukaryota</taxon>
        <taxon>Metazoa</taxon>
        <taxon>Ecdysozoa</taxon>
        <taxon>Nematoda</taxon>
        <taxon>Chromadorea</taxon>
        <taxon>Rhabditida</taxon>
        <taxon>Spirurina</taxon>
        <taxon>Ascaridomorpha</taxon>
        <taxon>Ascaridoidea</taxon>
        <taxon>Ascarididae</taxon>
        <taxon>Parascaris</taxon>
    </lineage>
</organism>
<accession>A0A914S3Z5</accession>
<protein>
    <submittedName>
        <fullName evidence="2">Uncharacterized protein</fullName>
    </submittedName>
</protein>
<reference evidence="2" key="1">
    <citation type="submission" date="2022-11" db="UniProtKB">
        <authorList>
            <consortium name="WormBaseParasite"/>
        </authorList>
    </citation>
    <scope>IDENTIFICATION</scope>
</reference>
<dbReference type="Proteomes" id="UP000887564">
    <property type="component" value="Unplaced"/>
</dbReference>
<dbReference type="AlphaFoldDB" id="A0A914S3Z5"/>
<keyword evidence="1" id="KW-1185">Reference proteome</keyword>
<name>A0A914S3Z5_PAREQ</name>
<sequence length="87" mass="9529">MSKNDSCPSLQISSNFIDVINVFIWFDVEGKLAEQREGHSGCLVQIGPPSKVQLALHHTTLLMTLCRSETIAIHTFSVAVQTVFANG</sequence>